<name>A0ACB7XDS4_9ERIC</name>
<dbReference type="EMBL" id="CM037156">
    <property type="protein sequence ID" value="KAH7838893.1"/>
    <property type="molecule type" value="Genomic_DNA"/>
</dbReference>
<evidence type="ECO:0000313" key="2">
    <source>
        <dbReference type="Proteomes" id="UP000828048"/>
    </source>
</evidence>
<keyword evidence="2" id="KW-1185">Reference proteome</keyword>
<protein>
    <submittedName>
        <fullName evidence="1">Uncharacterized protein</fullName>
    </submittedName>
</protein>
<reference evidence="1 2" key="1">
    <citation type="journal article" date="2021" name="Hortic Res">
        <title>High-quality reference genome and annotation aids understanding of berry development for evergreen blueberry (Vaccinium darrowii).</title>
        <authorList>
            <person name="Yu J."/>
            <person name="Hulse-Kemp A.M."/>
            <person name="Babiker E."/>
            <person name="Staton M."/>
        </authorList>
    </citation>
    <scope>NUCLEOTIDE SEQUENCE [LARGE SCALE GENOMIC DNA]</scope>
    <source>
        <strain evidence="2">cv. NJ 8807/NJ 8810</strain>
        <tissue evidence="1">Young leaf</tissue>
    </source>
</reference>
<sequence length="87" mass="9711">MSKNTMATNPTKNLDDRKSGSSCPYVKVSMVGAPYIRNVDLKTYSYYVQLSSALDDEPETYPPYSTLEAWSEEFSQAISPTTSTQEP</sequence>
<accession>A0ACB7XDS4</accession>
<organism evidence="1 2">
    <name type="scientific">Vaccinium darrowii</name>
    <dbReference type="NCBI Taxonomy" id="229202"/>
    <lineage>
        <taxon>Eukaryota</taxon>
        <taxon>Viridiplantae</taxon>
        <taxon>Streptophyta</taxon>
        <taxon>Embryophyta</taxon>
        <taxon>Tracheophyta</taxon>
        <taxon>Spermatophyta</taxon>
        <taxon>Magnoliopsida</taxon>
        <taxon>eudicotyledons</taxon>
        <taxon>Gunneridae</taxon>
        <taxon>Pentapetalae</taxon>
        <taxon>asterids</taxon>
        <taxon>Ericales</taxon>
        <taxon>Ericaceae</taxon>
        <taxon>Vaccinioideae</taxon>
        <taxon>Vaccinieae</taxon>
        <taxon>Vaccinium</taxon>
    </lineage>
</organism>
<comment type="caution">
    <text evidence="1">The sequence shown here is derived from an EMBL/GenBank/DDBJ whole genome shotgun (WGS) entry which is preliminary data.</text>
</comment>
<proteinExistence type="predicted"/>
<dbReference type="Proteomes" id="UP000828048">
    <property type="component" value="Chromosome 6"/>
</dbReference>
<gene>
    <name evidence="1" type="ORF">Vadar_032369</name>
</gene>
<evidence type="ECO:0000313" key="1">
    <source>
        <dbReference type="EMBL" id="KAH7838893.1"/>
    </source>
</evidence>